<sequence length="157" mass="17843">MTEGSQEFCLRWNNHQATIISVFDYLLENETLVDCTLAAEGQYLKAHKVVLCACSPYLELLLSQHNDKHPILIFKDIKFNELKSMIDYMYKGEVNIAQDQLNHFLKAAESLQIKGLSESEEESTTQTAAPTPRPPPPRAPPVQRTQPRSLLAFLKSR</sequence>
<dbReference type="GO" id="GO:0035167">
    <property type="term" value="P:larval lymph gland hemopoiesis"/>
    <property type="evidence" value="ECO:0007669"/>
    <property type="project" value="UniProtKB-ARBA"/>
</dbReference>
<comment type="subcellular location">
    <subcellularLocation>
        <location evidence="1">Nucleus</location>
    </subcellularLocation>
</comment>
<evidence type="ECO:0000256" key="9">
    <source>
        <dbReference type="SAM" id="MobiDB-lite"/>
    </source>
</evidence>
<organism evidence="11 12">
    <name type="scientific">Diaphorina citri</name>
    <name type="common">Asian citrus psyllid</name>
    <dbReference type="NCBI Taxonomy" id="121845"/>
    <lineage>
        <taxon>Eukaryota</taxon>
        <taxon>Metazoa</taxon>
        <taxon>Ecdysozoa</taxon>
        <taxon>Arthropoda</taxon>
        <taxon>Hexapoda</taxon>
        <taxon>Insecta</taxon>
        <taxon>Pterygota</taxon>
        <taxon>Neoptera</taxon>
        <taxon>Paraneoptera</taxon>
        <taxon>Hemiptera</taxon>
        <taxon>Sternorrhyncha</taxon>
        <taxon>Psylloidea</taxon>
        <taxon>Psyllidae</taxon>
        <taxon>Diaphorininae</taxon>
        <taxon>Diaphorina</taxon>
    </lineage>
</organism>
<dbReference type="KEGG" id="dci:103507032"/>
<dbReference type="GeneID" id="103507032"/>
<dbReference type="CDD" id="cd18315">
    <property type="entry name" value="BTB_POZ_BAB-like"/>
    <property type="match status" value="1"/>
</dbReference>
<dbReference type="GO" id="GO:0007464">
    <property type="term" value="P:R3/R4 cell fate commitment"/>
    <property type="evidence" value="ECO:0007669"/>
    <property type="project" value="UniProtKB-ARBA"/>
</dbReference>
<dbReference type="GO" id="GO:0045467">
    <property type="term" value="P:R7 cell development"/>
    <property type="evidence" value="ECO:0007669"/>
    <property type="project" value="UniProtKB-ARBA"/>
</dbReference>
<accession>A0A1S3CXC2</accession>
<dbReference type="FunFam" id="3.30.710.10:FF:000091">
    <property type="entry name" value="Lola, isoform F"/>
    <property type="match status" value="1"/>
</dbReference>
<keyword evidence="3" id="KW-0221">Differentiation</keyword>
<dbReference type="InterPro" id="IPR000210">
    <property type="entry name" value="BTB/POZ_dom"/>
</dbReference>
<dbReference type="GO" id="GO:0048813">
    <property type="term" value="P:dendrite morphogenesis"/>
    <property type="evidence" value="ECO:0007669"/>
    <property type="project" value="UniProtKB-ARBA"/>
</dbReference>
<keyword evidence="5" id="KW-0805">Transcription regulation</keyword>
<dbReference type="GO" id="GO:0008406">
    <property type="term" value="P:gonad development"/>
    <property type="evidence" value="ECO:0007669"/>
    <property type="project" value="UniProtKB-ARBA"/>
</dbReference>
<evidence type="ECO:0000256" key="6">
    <source>
        <dbReference type="ARBA" id="ARBA00023163"/>
    </source>
</evidence>
<dbReference type="PANTHER" id="PTHR23110:SF111">
    <property type="entry name" value="LONGITUDINALS LACKING PROTEIN, ISOFORMS F_I_K_T"/>
    <property type="match status" value="1"/>
</dbReference>
<feature type="domain" description="BTB" evidence="10">
    <location>
        <begin position="33"/>
        <end position="98"/>
    </location>
</feature>
<dbReference type="SUPFAM" id="SSF54695">
    <property type="entry name" value="POZ domain"/>
    <property type="match status" value="1"/>
</dbReference>
<evidence type="ECO:0000259" key="10">
    <source>
        <dbReference type="PROSITE" id="PS50097"/>
    </source>
</evidence>
<keyword evidence="6" id="KW-0804">Transcription</keyword>
<protein>
    <submittedName>
        <fullName evidence="12">Longitudinals lacking protein, isoforms H/M/V</fullName>
    </submittedName>
</protein>
<dbReference type="PANTHER" id="PTHR23110">
    <property type="entry name" value="BTB DOMAIN TRANSCRIPTION FACTOR"/>
    <property type="match status" value="1"/>
</dbReference>
<comment type="function">
    <text evidence="8">Putative transcription factor required for axon growth and guidance in the central and peripheral nervous systems. Repels CNS axons away from the midline by promoting the expression of the midline repellent sli and its receptor robo.</text>
</comment>
<reference evidence="12" key="1">
    <citation type="submission" date="2025-08" db="UniProtKB">
        <authorList>
            <consortium name="RefSeq"/>
        </authorList>
    </citation>
    <scope>IDENTIFICATION</scope>
</reference>
<dbReference type="OMA" id="YFELRAM"/>
<dbReference type="GO" id="GO:0007526">
    <property type="term" value="P:larval somatic muscle development"/>
    <property type="evidence" value="ECO:0007669"/>
    <property type="project" value="UniProtKB-ARBA"/>
</dbReference>
<evidence type="ECO:0000313" key="12">
    <source>
        <dbReference type="RefSeq" id="XP_008469685.1"/>
    </source>
</evidence>
<dbReference type="GO" id="GO:0006357">
    <property type="term" value="P:regulation of transcription by RNA polymerase II"/>
    <property type="evidence" value="ECO:0007669"/>
    <property type="project" value="TreeGrafter"/>
</dbReference>
<evidence type="ECO:0000256" key="1">
    <source>
        <dbReference type="ARBA" id="ARBA00004123"/>
    </source>
</evidence>
<gene>
    <name evidence="12" type="primary">LOC103507032</name>
</gene>
<dbReference type="Gene3D" id="3.30.710.10">
    <property type="entry name" value="Potassium Channel Kv1.1, Chain A"/>
    <property type="match status" value="1"/>
</dbReference>
<evidence type="ECO:0000256" key="2">
    <source>
        <dbReference type="ARBA" id="ARBA00022473"/>
    </source>
</evidence>
<dbReference type="InterPro" id="IPR011333">
    <property type="entry name" value="SKP1/BTB/POZ_sf"/>
</dbReference>
<dbReference type="Proteomes" id="UP000079169">
    <property type="component" value="Unplaced"/>
</dbReference>
<keyword evidence="11" id="KW-1185">Reference proteome</keyword>
<dbReference type="PaxDb" id="121845-A0A1S3CXC2"/>
<evidence type="ECO:0000256" key="5">
    <source>
        <dbReference type="ARBA" id="ARBA00023015"/>
    </source>
</evidence>
<dbReference type="GO" id="GO:0005634">
    <property type="term" value="C:nucleus"/>
    <property type="evidence" value="ECO:0007669"/>
    <property type="project" value="UniProtKB-SubCell"/>
</dbReference>
<name>A0A1S3CXC2_DIACI</name>
<proteinExistence type="predicted"/>
<evidence type="ECO:0000256" key="3">
    <source>
        <dbReference type="ARBA" id="ARBA00022782"/>
    </source>
</evidence>
<keyword evidence="7" id="KW-0539">Nucleus</keyword>
<dbReference type="PROSITE" id="PS50097">
    <property type="entry name" value="BTB"/>
    <property type="match status" value="1"/>
</dbReference>
<dbReference type="SMART" id="SM00225">
    <property type="entry name" value="BTB"/>
    <property type="match status" value="1"/>
</dbReference>
<dbReference type="RefSeq" id="XP_008469685.1">
    <property type="nucleotide sequence ID" value="XM_008471463.2"/>
</dbReference>
<dbReference type="STRING" id="121845.A0A1S3CXC2"/>
<feature type="region of interest" description="Disordered" evidence="9">
    <location>
        <begin position="115"/>
        <end position="148"/>
    </location>
</feature>
<keyword evidence="4" id="KW-0524">Neurogenesis</keyword>
<dbReference type="GO" id="GO:0045476">
    <property type="term" value="P:nurse cell apoptotic process"/>
    <property type="evidence" value="ECO:0007669"/>
    <property type="project" value="UniProtKB-ARBA"/>
</dbReference>
<keyword evidence="2" id="KW-0217">Developmental protein</keyword>
<dbReference type="InterPro" id="IPR051095">
    <property type="entry name" value="Dros_DevTransReg"/>
</dbReference>
<evidence type="ECO:0000256" key="7">
    <source>
        <dbReference type="ARBA" id="ARBA00023242"/>
    </source>
</evidence>
<evidence type="ECO:0000256" key="4">
    <source>
        <dbReference type="ARBA" id="ARBA00022902"/>
    </source>
</evidence>
<feature type="compositionally biased region" description="Pro residues" evidence="9">
    <location>
        <begin position="131"/>
        <end position="140"/>
    </location>
</feature>
<evidence type="ECO:0000256" key="8">
    <source>
        <dbReference type="ARBA" id="ARBA00037382"/>
    </source>
</evidence>
<dbReference type="GO" id="GO:0016199">
    <property type="term" value="P:axon midline choice point recognition"/>
    <property type="evidence" value="ECO:0007669"/>
    <property type="project" value="UniProtKB-ARBA"/>
</dbReference>
<dbReference type="Pfam" id="PF00651">
    <property type="entry name" value="BTB"/>
    <property type="match status" value="1"/>
</dbReference>
<dbReference type="AlphaFoldDB" id="A0A1S3CXC2"/>
<evidence type="ECO:0000313" key="11">
    <source>
        <dbReference type="Proteomes" id="UP000079169"/>
    </source>
</evidence>